<keyword evidence="6 9" id="KW-0472">Membrane</keyword>
<comment type="similarity">
    <text evidence="2">Belongs to the organo anion transporter (TC 2.A.60) family.</text>
</comment>
<dbReference type="InterPro" id="IPR036058">
    <property type="entry name" value="Kazal_dom_sf"/>
</dbReference>
<reference evidence="11" key="1">
    <citation type="submission" date="2025-08" db="UniProtKB">
        <authorList>
            <consortium name="Ensembl"/>
        </authorList>
    </citation>
    <scope>IDENTIFICATION</scope>
</reference>
<protein>
    <submittedName>
        <fullName evidence="11">Solute carrier organic anion transporter family member 5A1</fullName>
    </submittedName>
</protein>
<evidence type="ECO:0000256" key="5">
    <source>
        <dbReference type="ARBA" id="ARBA00022989"/>
    </source>
</evidence>
<dbReference type="InterPro" id="IPR004156">
    <property type="entry name" value="OATP"/>
</dbReference>
<evidence type="ECO:0000256" key="8">
    <source>
        <dbReference type="SAM" id="MobiDB-lite"/>
    </source>
</evidence>
<dbReference type="InterPro" id="IPR036259">
    <property type="entry name" value="MFS_trans_sf"/>
</dbReference>
<dbReference type="Proteomes" id="UP000233200">
    <property type="component" value="Unplaced"/>
</dbReference>
<evidence type="ECO:0000256" key="4">
    <source>
        <dbReference type="ARBA" id="ARBA00022692"/>
    </source>
</evidence>
<dbReference type="GO" id="GO:0043252">
    <property type="term" value="P:sodium-independent organic anion transport"/>
    <property type="evidence" value="ECO:0007669"/>
    <property type="project" value="TreeGrafter"/>
</dbReference>
<dbReference type="InterPro" id="IPR002350">
    <property type="entry name" value="Kazal_dom"/>
</dbReference>
<evidence type="ECO:0000259" key="10">
    <source>
        <dbReference type="PROSITE" id="PS51465"/>
    </source>
</evidence>
<dbReference type="Ensembl" id="ENSRROT00000012283.1">
    <property type="protein sequence ID" value="ENSRROP00000002743.1"/>
    <property type="gene ID" value="ENSRROG00000011033.1"/>
</dbReference>
<sequence>MDEGTGLEPGPGEQLEAPATAGAVQERGEPETFRSKSLPVLSSASCRPSLSPTSGDAKRAFGCADSSGHEELKQGPNQLAPSPSAPSTSAGLGDCNHRVDLSKTFSVSSALATLQERRCLYVVLTDSRCFLVCMCFLTFIQALMVSGYLSSVITTIERRYSLKSSESGLLVSCFDIGNLVVVVFVSYFGGRGRRPLWLAVGGLLIAFGAALFALPHFISPPYQIQELNASAPNDGLCQGGNSTATLEPPACPKDSGGNNHWVYVALFICAQILIGMGSTPIYTLGPTYLDDNVKKENSSLYLAIMYVMGALGPAVGYLLGGLLIGFYVDPRNPVHLDQNDPRFIGNWWSGFLLCAIAMFLVIFPMFTFPKKLPPRHKKKKKKKFSVDAVSDDDVLKEKSNNSEQVDKKVSSMGFGKDVRGVIIVPSAGVGIVLGGYIIKKLKLGARESAKLAMICSGVSLLCFSTLFIVGCESINLGGINIPYTTGPSLTMPHRNLTGSCNVNCGCKIHEYEPVCGSDGITYFNPCLAGCVNSGNLSTGIRNYTECTCVQSRQVITPPTVGQRSQLRVVIVKTYLNENGYAVSGKCKRTCNTLIPFLVFLFIVTFITACAQPSAIIVTLRSVEDEERPFALGMQFVLLRTLAYIPTPIYFGAVIDTTCMLWQQECGVQGSCWEYNVTSFRFVYFGLAAGLKFVGFIFIFLAWYSIKYKEDGLQRRRWREFPLSTVSERVGHPDSARTRSCPAFSTQGEFHEETGLQKGIQCAAQTYPGPFPEAISSAADPGLEESPAALEPPS</sequence>
<feature type="transmembrane region" description="Helical" evidence="9">
    <location>
        <begin position="418"/>
        <end position="438"/>
    </location>
</feature>
<feature type="transmembrane region" description="Helical" evidence="9">
    <location>
        <begin position="129"/>
        <end position="149"/>
    </location>
</feature>
<dbReference type="SUPFAM" id="SSF100895">
    <property type="entry name" value="Kazal-type serine protease inhibitors"/>
    <property type="match status" value="1"/>
</dbReference>
<dbReference type="GO" id="GO:0016323">
    <property type="term" value="C:basolateral plasma membrane"/>
    <property type="evidence" value="ECO:0007669"/>
    <property type="project" value="TreeGrafter"/>
</dbReference>
<accession>A0A2K6NEM5</accession>
<dbReference type="FunFam" id="1.20.1250.20:FF:000977">
    <property type="entry name" value="Solute carrier organic anion transporter family, member 5A1"/>
    <property type="match status" value="1"/>
</dbReference>
<feature type="transmembrane region" description="Helical" evidence="9">
    <location>
        <begin position="261"/>
        <end position="282"/>
    </location>
</feature>
<dbReference type="FunFam" id="3.30.60.30:FF:000010">
    <property type="entry name" value="Solute carrier organic anion transporter family member"/>
    <property type="match status" value="1"/>
</dbReference>
<feature type="transmembrane region" description="Helical" evidence="9">
    <location>
        <begin position="347"/>
        <end position="368"/>
    </location>
</feature>
<dbReference type="SUPFAM" id="SSF103473">
    <property type="entry name" value="MFS general substrate transporter"/>
    <property type="match status" value="2"/>
</dbReference>
<feature type="transmembrane region" description="Helical" evidence="9">
    <location>
        <begin position="169"/>
        <end position="189"/>
    </location>
</feature>
<organism evidence="11 12">
    <name type="scientific">Rhinopithecus roxellana</name>
    <name type="common">Golden snub-nosed monkey</name>
    <name type="synonym">Pygathrix roxellana</name>
    <dbReference type="NCBI Taxonomy" id="61622"/>
    <lineage>
        <taxon>Eukaryota</taxon>
        <taxon>Metazoa</taxon>
        <taxon>Chordata</taxon>
        <taxon>Craniata</taxon>
        <taxon>Vertebrata</taxon>
        <taxon>Euteleostomi</taxon>
        <taxon>Mammalia</taxon>
        <taxon>Eutheria</taxon>
        <taxon>Euarchontoglires</taxon>
        <taxon>Primates</taxon>
        <taxon>Haplorrhini</taxon>
        <taxon>Catarrhini</taxon>
        <taxon>Cercopithecidae</taxon>
        <taxon>Colobinae</taxon>
        <taxon>Rhinopithecus</taxon>
    </lineage>
</organism>
<evidence type="ECO:0000256" key="2">
    <source>
        <dbReference type="ARBA" id="ARBA00009657"/>
    </source>
</evidence>
<keyword evidence="7" id="KW-1015">Disulfide bond</keyword>
<dbReference type="Pfam" id="PF03137">
    <property type="entry name" value="OATP"/>
    <property type="match status" value="2"/>
</dbReference>
<proteinExistence type="inferred from homology"/>
<feature type="transmembrane region" description="Helical" evidence="9">
    <location>
        <begin position="593"/>
        <end position="619"/>
    </location>
</feature>
<evidence type="ECO:0000256" key="7">
    <source>
        <dbReference type="ARBA" id="ARBA00023157"/>
    </source>
</evidence>
<evidence type="ECO:0000256" key="6">
    <source>
        <dbReference type="ARBA" id="ARBA00023136"/>
    </source>
</evidence>
<evidence type="ECO:0000256" key="3">
    <source>
        <dbReference type="ARBA" id="ARBA00022475"/>
    </source>
</evidence>
<keyword evidence="3" id="KW-1003">Cell membrane</keyword>
<reference evidence="11" key="2">
    <citation type="submission" date="2025-09" db="UniProtKB">
        <authorList>
            <consortium name="Ensembl"/>
        </authorList>
    </citation>
    <scope>IDENTIFICATION</scope>
</reference>
<evidence type="ECO:0000256" key="1">
    <source>
        <dbReference type="ARBA" id="ARBA00004651"/>
    </source>
</evidence>
<feature type="transmembrane region" description="Helical" evidence="9">
    <location>
        <begin position="303"/>
        <end position="327"/>
    </location>
</feature>
<dbReference type="GO" id="GO:0015347">
    <property type="term" value="F:sodium-independent organic anion transmembrane transporter activity"/>
    <property type="evidence" value="ECO:0007669"/>
    <property type="project" value="TreeGrafter"/>
</dbReference>
<dbReference type="PANTHER" id="PTHR11388:SF142">
    <property type="entry name" value="SOLUTE CARRIER ORGANIC ANION TRANSPORTER FAMILY MEMBER 5A1"/>
    <property type="match status" value="1"/>
</dbReference>
<feature type="compositionally biased region" description="Polar residues" evidence="8">
    <location>
        <begin position="40"/>
        <end position="54"/>
    </location>
</feature>
<dbReference type="GeneTree" id="ENSGT01150000286985"/>
<evidence type="ECO:0000256" key="9">
    <source>
        <dbReference type="SAM" id="Phobius"/>
    </source>
</evidence>
<evidence type="ECO:0000313" key="11">
    <source>
        <dbReference type="Ensembl" id="ENSRROP00000002743.1"/>
    </source>
</evidence>
<gene>
    <name evidence="11" type="primary">SLCO5A1</name>
</gene>
<keyword evidence="4 9" id="KW-0812">Transmembrane</keyword>
<feature type="transmembrane region" description="Helical" evidence="9">
    <location>
        <begin position="196"/>
        <end position="218"/>
    </location>
</feature>
<dbReference type="PROSITE" id="PS51465">
    <property type="entry name" value="KAZAL_2"/>
    <property type="match status" value="1"/>
</dbReference>
<feature type="transmembrane region" description="Helical" evidence="9">
    <location>
        <begin position="450"/>
        <end position="469"/>
    </location>
</feature>
<feature type="domain" description="Kazal-like" evidence="10">
    <location>
        <begin position="494"/>
        <end position="547"/>
    </location>
</feature>
<feature type="transmembrane region" description="Helical" evidence="9">
    <location>
        <begin position="681"/>
        <end position="705"/>
    </location>
</feature>
<evidence type="ECO:0000313" key="12">
    <source>
        <dbReference type="Proteomes" id="UP000233200"/>
    </source>
</evidence>
<keyword evidence="5 9" id="KW-1133">Transmembrane helix</keyword>
<feature type="compositionally biased region" description="Low complexity" evidence="8">
    <location>
        <begin position="80"/>
        <end position="90"/>
    </location>
</feature>
<dbReference type="AlphaFoldDB" id="A0A2K6NEM5"/>
<dbReference type="Pfam" id="PF07648">
    <property type="entry name" value="Kazal_2"/>
    <property type="match status" value="1"/>
</dbReference>
<feature type="region of interest" description="Disordered" evidence="8">
    <location>
        <begin position="1"/>
        <end position="91"/>
    </location>
</feature>
<keyword evidence="12" id="KW-1185">Reference proteome</keyword>
<dbReference type="Gene3D" id="1.20.1250.20">
    <property type="entry name" value="MFS general substrate transporter like domains"/>
    <property type="match status" value="1"/>
</dbReference>
<comment type="subcellular location">
    <subcellularLocation>
        <location evidence="1">Cell membrane</location>
        <topology evidence="1">Multi-pass membrane protein</topology>
    </subcellularLocation>
</comment>
<dbReference type="Gene3D" id="3.30.60.30">
    <property type="match status" value="1"/>
</dbReference>
<feature type="region of interest" description="Disordered" evidence="8">
    <location>
        <begin position="770"/>
        <end position="793"/>
    </location>
</feature>
<dbReference type="PANTHER" id="PTHR11388">
    <property type="entry name" value="ORGANIC ANION TRANSPORTER"/>
    <property type="match status" value="1"/>
</dbReference>
<name>A0A2K6NEM5_RHIRO</name>
<dbReference type="CDD" id="cd17404">
    <property type="entry name" value="MFS_SLCO5_OATP5"/>
    <property type="match status" value="1"/>
</dbReference>